<feature type="compositionally biased region" description="Gly residues" evidence="1">
    <location>
        <begin position="35"/>
        <end position="58"/>
    </location>
</feature>
<comment type="caution">
    <text evidence="2">The sequence shown here is derived from an EMBL/GenBank/DDBJ whole genome shotgun (WGS) entry which is preliminary data.</text>
</comment>
<evidence type="ECO:0000256" key="1">
    <source>
        <dbReference type="SAM" id="MobiDB-lite"/>
    </source>
</evidence>
<sequence length="108" mass="11276">MKVSLKEAKMWATPKTSSPSLVAGPRRNSEEGEWQGNGGGGGFFTDVGGGSGVRGAGVGRDETEAVCFMGEVVSTEEEEEESGEEGSRENGDGDDDNDELMRNGLVGM</sequence>
<gene>
    <name evidence="2" type="ORF">Fot_32837</name>
</gene>
<dbReference type="Proteomes" id="UP001604277">
    <property type="component" value="Unassembled WGS sequence"/>
</dbReference>
<name>A0ABD1T8Y9_9LAMI</name>
<feature type="region of interest" description="Disordered" evidence="1">
    <location>
        <begin position="1"/>
        <end position="108"/>
    </location>
</feature>
<feature type="compositionally biased region" description="Acidic residues" evidence="1">
    <location>
        <begin position="74"/>
        <end position="84"/>
    </location>
</feature>
<keyword evidence="3" id="KW-1185">Reference proteome</keyword>
<dbReference type="AlphaFoldDB" id="A0ABD1T8Y9"/>
<protein>
    <submittedName>
        <fullName evidence="2">Uncharacterized protein</fullName>
    </submittedName>
</protein>
<accession>A0ABD1T8Y9</accession>
<proteinExistence type="predicted"/>
<evidence type="ECO:0000313" key="2">
    <source>
        <dbReference type="EMBL" id="KAL2509190.1"/>
    </source>
</evidence>
<evidence type="ECO:0000313" key="3">
    <source>
        <dbReference type="Proteomes" id="UP001604277"/>
    </source>
</evidence>
<reference evidence="3" key="1">
    <citation type="submission" date="2024-07" db="EMBL/GenBank/DDBJ databases">
        <title>Two chromosome-level genome assemblies of Korean endemic species Abeliophyllum distichum and Forsythia ovata (Oleaceae).</title>
        <authorList>
            <person name="Jang H."/>
        </authorList>
    </citation>
    <scope>NUCLEOTIDE SEQUENCE [LARGE SCALE GENOMIC DNA]</scope>
</reference>
<organism evidence="2 3">
    <name type="scientific">Forsythia ovata</name>
    <dbReference type="NCBI Taxonomy" id="205694"/>
    <lineage>
        <taxon>Eukaryota</taxon>
        <taxon>Viridiplantae</taxon>
        <taxon>Streptophyta</taxon>
        <taxon>Embryophyta</taxon>
        <taxon>Tracheophyta</taxon>
        <taxon>Spermatophyta</taxon>
        <taxon>Magnoliopsida</taxon>
        <taxon>eudicotyledons</taxon>
        <taxon>Gunneridae</taxon>
        <taxon>Pentapetalae</taxon>
        <taxon>asterids</taxon>
        <taxon>lamiids</taxon>
        <taxon>Lamiales</taxon>
        <taxon>Oleaceae</taxon>
        <taxon>Forsythieae</taxon>
        <taxon>Forsythia</taxon>
    </lineage>
</organism>
<dbReference type="EMBL" id="JBFOLJ010000009">
    <property type="protein sequence ID" value="KAL2509190.1"/>
    <property type="molecule type" value="Genomic_DNA"/>
</dbReference>